<feature type="transmembrane region" description="Helical" evidence="5">
    <location>
        <begin position="122"/>
        <end position="147"/>
    </location>
</feature>
<accession>A0A0R2QGW5</accession>
<protein>
    <recommendedName>
        <fullName evidence="5">Transport permease protein</fullName>
    </recommendedName>
</protein>
<keyword evidence="2 5" id="KW-0812">Transmembrane</keyword>
<keyword evidence="5" id="KW-1003">Cell membrane</keyword>
<keyword evidence="4 5" id="KW-0472">Membrane</keyword>
<comment type="similarity">
    <text evidence="5">Belongs to the ABC-2 integral membrane protein family.</text>
</comment>
<dbReference type="AlphaFoldDB" id="A0A0R2QGW5"/>
<keyword evidence="3 5" id="KW-1133">Transmembrane helix</keyword>
<dbReference type="InterPro" id="IPR000412">
    <property type="entry name" value="ABC_2_transport"/>
</dbReference>
<evidence type="ECO:0000313" key="8">
    <source>
        <dbReference type="Proteomes" id="UP000051017"/>
    </source>
</evidence>
<dbReference type="PIRSF" id="PIRSF006648">
    <property type="entry name" value="DrrB"/>
    <property type="match status" value="1"/>
</dbReference>
<feature type="transmembrane region" description="Helical" evidence="5">
    <location>
        <begin position="153"/>
        <end position="176"/>
    </location>
</feature>
<gene>
    <name evidence="7" type="ORF">ABR75_02415</name>
</gene>
<feature type="transmembrane region" description="Helical" evidence="5">
    <location>
        <begin position="39"/>
        <end position="58"/>
    </location>
</feature>
<organism evidence="7 8">
    <name type="scientific">Acidimicrobiia bacterium BACL6 MAG-120924-bin43</name>
    <dbReference type="NCBI Taxonomy" id="1655583"/>
    <lineage>
        <taxon>Bacteria</taxon>
        <taxon>Bacillati</taxon>
        <taxon>Actinomycetota</taxon>
        <taxon>Acidimicrobiia</taxon>
        <taxon>acIV cluster</taxon>
    </lineage>
</organism>
<comment type="subcellular location">
    <subcellularLocation>
        <location evidence="5">Cell membrane</location>
        <topology evidence="5">Multi-pass membrane protein</topology>
    </subcellularLocation>
    <subcellularLocation>
        <location evidence="1">Membrane</location>
        <topology evidence="1">Multi-pass membrane protein</topology>
    </subcellularLocation>
</comment>
<feature type="transmembrane region" description="Helical" evidence="5">
    <location>
        <begin position="188"/>
        <end position="207"/>
    </location>
</feature>
<dbReference type="GO" id="GO:0043190">
    <property type="term" value="C:ATP-binding cassette (ABC) transporter complex"/>
    <property type="evidence" value="ECO:0007669"/>
    <property type="project" value="InterPro"/>
</dbReference>
<dbReference type="PANTHER" id="PTHR43229">
    <property type="entry name" value="NODULATION PROTEIN J"/>
    <property type="match status" value="1"/>
</dbReference>
<evidence type="ECO:0000256" key="4">
    <source>
        <dbReference type="ARBA" id="ARBA00023136"/>
    </source>
</evidence>
<dbReference type="InterPro" id="IPR051784">
    <property type="entry name" value="Nod_factor_ABC_transporter"/>
</dbReference>
<dbReference type="GO" id="GO:0140359">
    <property type="term" value="F:ABC-type transporter activity"/>
    <property type="evidence" value="ECO:0007669"/>
    <property type="project" value="InterPro"/>
</dbReference>
<dbReference type="Pfam" id="PF01061">
    <property type="entry name" value="ABC2_membrane"/>
    <property type="match status" value="1"/>
</dbReference>
<sequence length="274" mass="28909">MTVATSNIVIETTAHSRQLSMRQTIAMAKRSTIELARQPALIAPSMFFPIFFAVLSASSFSKTTAIPGFPKVESFMQFALASTIVQGVLFGSVTGAAALATDIENGFFDRLLLAPTTRTGILLGRLAGSALFGLFQSAFFLTVLVPFNAPISGGIPGALVMVLSGGIVSLAIGAIMSSVAIRTGSAEAVQGAFPLLFVLLFFSSAFFPRETMSGAYKRIADINPISYLVEGLRALVLEGFTFSAVVRSLLVPTVICAAAILFALKELRRKLAAL</sequence>
<dbReference type="InterPro" id="IPR047817">
    <property type="entry name" value="ABC2_TM_bact-type"/>
</dbReference>
<evidence type="ECO:0000313" key="7">
    <source>
        <dbReference type="EMBL" id="KRO49544.1"/>
    </source>
</evidence>
<dbReference type="PROSITE" id="PS51012">
    <property type="entry name" value="ABC_TM2"/>
    <property type="match status" value="1"/>
</dbReference>
<dbReference type="InterPro" id="IPR013525">
    <property type="entry name" value="ABC2_TM"/>
</dbReference>
<evidence type="ECO:0000259" key="6">
    <source>
        <dbReference type="PROSITE" id="PS51012"/>
    </source>
</evidence>
<feature type="transmembrane region" description="Helical" evidence="5">
    <location>
        <begin position="244"/>
        <end position="264"/>
    </location>
</feature>
<reference evidence="7 8" key="1">
    <citation type="submission" date="2015-10" db="EMBL/GenBank/DDBJ databases">
        <title>Metagenome-Assembled Genomes uncover a global brackish microbiome.</title>
        <authorList>
            <person name="Hugerth L.W."/>
            <person name="Larsson J."/>
            <person name="Alneberg J."/>
            <person name="Lindh M.V."/>
            <person name="Legrand C."/>
            <person name="Pinhassi J."/>
            <person name="Andersson A.F."/>
        </authorList>
    </citation>
    <scope>NUCLEOTIDE SEQUENCE [LARGE SCALE GENOMIC DNA]</scope>
    <source>
        <strain evidence="7">BACL6 MAG-120924-bin43</strain>
    </source>
</reference>
<feature type="transmembrane region" description="Helical" evidence="5">
    <location>
        <begin position="78"/>
        <end position="101"/>
    </location>
</feature>
<evidence type="ECO:0000256" key="1">
    <source>
        <dbReference type="ARBA" id="ARBA00004141"/>
    </source>
</evidence>
<dbReference type="PANTHER" id="PTHR43229:SF3">
    <property type="entry name" value="ABC-TYPE MULTIDRUG TRANSPORT SYSTEM, PERMEASE COMPONENT"/>
    <property type="match status" value="1"/>
</dbReference>
<dbReference type="Proteomes" id="UP000051017">
    <property type="component" value="Unassembled WGS sequence"/>
</dbReference>
<dbReference type="EMBL" id="LIBJ01000003">
    <property type="protein sequence ID" value="KRO49544.1"/>
    <property type="molecule type" value="Genomic_DNA"/>
</dbReference>
<name>A0A0R2QGW5_9ACTN</name>
<evidence type="ECO:0000256" key="2">
    <source>
        <dbReference type="ARBA" id="ARBA00022692"/>
    </source>
</evidence>
<evidence type="ECO:0000256" key="5">
    <source>
        <dbReference type="RuleBase" id="RU361157"/>
    </source>
</evidence>
<comment type="caution">
    <text evidence="7">The sequence shown here is derived from an EMBL/GenBank/DDBJ whole genome shotgun (WGS) entry which is preliminary data.</text>
</comment>
<feature type="domain" description="ABC transmembrane type-2" evidence="6">
    <location>
        <begin position="35"/>
        <end position="270"/>
    </location>
</feature>
<evidence type="ECO:0000256" key="3">
    <source>
        <dbReference type="ARBA" id="ARBA00022989"/>
    </source>
</evidence>
<proteinExistence type="inferred from homology"/>
<keyword evidence="5" id="KW-0813">Transport</keyword>